<comment type="caution">
    <text evidence="1">The sequence shown here is derived from an EMBL/GenBank/DDBJ whole genome shotgun (WGS) entry which is preliminary data.</text>
</comment>
<name>A0A1Y2H4G3_9FUNG</name>
<sequence length="328" mass="36663">MQLHLLLTHDHVAWLSRAIPGASPAQVQSREVERAVLVSLFNSLKLDAATRARITTVRMLWEYLQAITRKYKHSIAVQAMDHVINTRPADFPSPFDYLMEFGARMEHLRAARRLDIDAALPEDDLARIVPTLASNLSFLNPEFGRRLRRSWTNRSVSGFKDILSIYVELIDECDPDTVLAQWRSHNWATPASGASMAPPSSTVRAVPFPAAPAAAPAAPAAAHHVPHGGNARVAGRPWLAMTLGQRRELFPDRCVHCLTQSCPNRSLDRCQRYARKDCTRCGWRRHDAGVCDLDHAQYLAVVEPGLRRRYDPSAQHRNNGARGAPPRA</sequence>
<keyword evidence="2" id="KW-1185">Reference proteome</keyword>
<dbReference type="Proteomes" id="UP000193411">
    <property type="component" value="Unassembled WGS sequence"/>
</dbReference>
<accession>A0A1Y2H4G3</accession>
<dbReference type="AlphaFoldDB" id="A0A1Y2H4G3"/>
<gene>
    <name evidence="1" type="ORF">BCR44DRAFT_344724</name>
</gene>
<reference evidence="1 2" key="1">
    <citation type="submission" date="2016-07" db="EMBL/GenBank/DDBJ databases">
        <title>Pervasive Adenine N6-methylation of Active Genes in Fungi.</title>
        <authorList>
            <consortium name="DOE Joint Genome Institute"/>
            <person name="Mondo S.J."/>
            <person name="Dannebaum R.O."/>
            <person name="Kuo R.C."/>
            <person name="Labutti K."/>
            <person name="Haridas S."/>
            <person name="Kuo A."/>
            <person name="Salamov A."/>
            <person name="Ahrendt S.R."/>
            <person name="Lipzen A."/>
            <person name="Sullivan W."/>
            <person name="Andreopoulos W.B."/>
            <person name="Clum A."/>
            <person name="Lindquist E."/>
            <person name="Daum C."/>
            <person name="Ramamoorthy G.K."/>
            <person name="Gryganskyi A."/>
            <person name="Culley D."/>
            <person name="Magnuson J.K."/>
            <person name="James T.Y."/>
            <person name="O'Malley M.A."/>
            <person name="Stajich J.E."/>
            <person name="Spatafora J.W."/>
            <person name="Visel A."/>
            <person name="Grigoriev I.V."/>
        </authorList>
    </citation>
    <scope>NUCLEOTIDE SEQUENCE [LARGE SCALE GENOMIC DNA]</scope>
    <source>
        <strain evidence="1 2">PL171</strain>
    </source>
</reference>
<protein>
    <submittedName>
        <fullName evidence="1">Uncharacterized protein</fullName>
    </submittedName>
</protein>
<evidence type="ECO:0000313" key="2">
    <source>
        <dbReference type="Proteomes" id="UP000193411"/>
    </source>
</evidence>
<dbReference type="EMBL" id="MCFL01000185">
    <property type="protein sequence ID" value="ORZ29458.1"/>
    <property type="molecule type" value="Genomic_DNA"/>
</dbReference>
<evidence type="ECO:0000313" key="1">
    <source>
        <dbReference type="EMBL" id="ORZ29458.1"/>
    </source>
</evidence>
<organism evidence="1 2">
    <name type="scientific">Catenaria anguillulae PL171</name>
    <dbReference type="NCBI Taxonomy" id="765915"/>
    <lineage>
        <taxon>Eukaryota</taxon>
        <taxon>Fungi</taxon>
        <taxon>Fungi incertae sedis</taxon>
        <taxon>Blastocladiomycota</taxon>
        <taxon>Blastocladiomycetes</taxon>
        <taxon>Blastocladiales</taxon>
        <taxon>Catenariaceae</taxon>
        <taxon>Catenaria</taxon>
    </lineage>
</organism>
<proteinExistence type="predicted"/>